<evidence type="ECO:0000259" key="4">
    <source>
        <dbReference type="PROSITE" id="PS50042"/>
    </source>
</evidence>
<dbReference type="Pfam" id="PF13545">
    <property type="entry name" value="HTH_Crp_2"/>
    <property type="match status" value="1"/>
</dbReference>
<dbReference type="GO" id="GO:0003700">
    <property type="term" value="F:DNA-binding transcription factor activity"/>
    <property type="evidence" value="ECO:0007669"/>
    <property type="project" value="TreeGrafter"/>
</dbReference>
<accession>A0A6G8ASS8</accession>
<protein>
    <submittedName>
        <fullName evidence="6">Crp/Fnr family transcriptional regulator</fullName>
    </submittedName>
</protein>
<dbReference type="InterPro" id="IPR036390">
    <property type="entry name" value="WH_DNA-bd_sf"/>
</dbReference>
<dbReference type="PROSITE" id="PS50042">
    <property type="entry name" value="CNMP_BINDING_3"/>
    <property type="match status" value="1"/>
</dbReference>
<dbReference type="RefSeq" id="WP_166034149.1">
    <property type="nucleotide sequence ID" value="NZ_CP049887.1"/>
</dbReference>
<dbReference type="Gene3D" id="1.10.10.10">
    <property type="entry name" value="Winged helix-like DNA-binding domain superfamily/Winged helix DNA-binding domain"/>
    <property type="match status" value="1"/>
</dbReference>
<dbReference type="Gene3D" id="2.60.120.10">
    <property type="entry name" value="Jelly Rolls"/>
    <property type="match status" value="1"/>
</dbReference>
<evidence type="ECO:0000313" key="7">
    <source>
        <dbReference type="Proteomes" id="UP000501747"/>
    </source>
</evidence>
<evidence type="ECO:0000256" key="3">
    <source>
        <dbReference type="ARBA" id="ARBA00023163"/>
    </source>
</evidence>
<dbReference type="SUPFAM" id="SSF51206">
    <property type="entry name" value="cAMP-binding domain-like"/>
    <property type="match status" value="1"/>
</dbReference>
<dbReference type="KEGG" id="vhy:G7082_05275"/>
<dbReference type="Proteomes" id="UP000501747">
    <property type="component" value="Chromosome"/>
</dbReference>
<evidence type="ECO:0000313" key="6">
    <source>
        <dbReference type="EMBL" id="QIL47985.1"/>
    </source>
</evidence>
<keyword evidence="3" id="KW-0804">Transcription</keyword>
<gene>
    <name evidence="6" type="ORF">G7082_05275</name>
</gene>
<feature type="domain" description="Cyclic nucleotide-binding" evidence="4">
    <location>
        <begin position="13"/>
        <end position="116"/>
    </location>
</feature>
<feature type="domain" description="HTH crp-type" evidence="5">
    <location>
        <begin position="147"/>
        <end position="222"/>
    </location>
</feature>
<evidence type="ECO:0000256" key="2">
    <source>
        <dbReference type="ARBA" id="ARBA00023125"/>
    </source>
</evidence>
<dbReference type="PANTHER" id="PTHR24567:SF74">
    <property type="entry name" value="HTH-TYPE TRANSCRIPTIONAL REGULATOR ARCR"/>
    <property type="match status" value="1"/>
</dbReference>
<dbReference type="InterPro" id="IPR050397">
    <property type="entry name" value="Env_Response_Regulators"/>
</dbReference>
<keyword evidence="2" id="KW-0238">DNA-binding</keyword>
<dbReference type="Pfam" id="PF00027">
    <property type="entry name" value="cNMP_binding"/>
    <property type="match status" value="1"/>
</dbReference>
<dbReference type="InterPro" id="IPR012318">
    <property type="entry name" value="HTH_CRP"/>
</dbReference>
<dbReference type="PROSITE" id="PS51063">
    <property type="entry name" value="HTH_CRP_2"/>
    <property type="match status" value="1"/>
</dbReference>
<evidence type="ECO:0000256" key="1">
    <source>
        <dbReference type="ARBA" id="ARBA00023015"/>
    </source>
</evidence>
<name>A0A6G8ASS8_9ENTE</name>
<organism evidence="6 7">
    <name type="scientific">Vagococcus hydrophili</name>
    <dbReference type="NCBI Taxonomy" id="2714947"/>
    <lineage>
        <taxon>Bacteria</taxon>
        <taxon>Bacillati</taxon>
        <taxon>Bacillota</taxon>
        <taxon>Bacilli</taxon>
        <taxon>Lactobacillales</taxon>
        <taxon>Enterococcaceae</taxon>
        <taxon>Vagococcus</taxon>
    </lineage>
</organism>
<dbReference type="PANTHER" id="PTHR24567">
    <property type="entry name" value="CRP FAMILY TRANSCRIPTIONAL REGULATORY PROTEIN"/>
    <property type="match status" value="1"/>
</dbReference>
<sequence>MNIKQELGKHHKDFQYLTDQDIQKLQEVSVARSYKKGQVLFNFGDERSHVFFLVSGVIKLEKVDDTDTFTYLHFKKAKGLFPHLDLFSDNKYYISAVAHTDIEIISMPVKVFEEIVSNNNQQLIVNLQEQSRILQTQILKIQKGTMNNANYRVMTTLAIMYSELGEKQYPQGTVIVPCPMTINDIAKSSGTTRETTSTVIKKLVTAKKIMYSRKHLTFLDAKFFNDTLKN</sequence>
<dbReference type="SMART" id="SM00419">
    <property type="entry name" value="HTH_CRP"/>
    <property type="match status" value="1"/>
</dbReference>
<evidence type="ECO:0000259" key="5">
    <source>
        <dbReference type="PROSITE" id="PS51063"/>
    </source>
</evidence>
<dbReference type="InterPro" id="IPR000595">
    <property type="entry name" value="cNMP-bd_dom"/>
</dbReference>
<reference evidence="6 7" key="1">
    <citation type="submission" date="2020-03" db="EMBL/GenBank/DDBJ databases">
        <title>Vagococcus sp. nov., isolated from beetles.</title>
        <authorList>
            <person name="Hyun D.-W."/>
            <person name="Bae J.-W."/>
        </authorList>
    </citation>
    <scope>NUCLEOTIDE SEQUENCE [LARGE SCALE GENOMIC DNA]</scope>
    <source>
        <strain evidence="6 7">HDW17B</strain>
    </source>
</reference>
<keyword evidence="7" id="KW-1185">Reference proteome</keyword>
<dbReference type="AlphaFoldDB" id="A0A6G8ASS8"/>
<dbReference type="CDD" id="cd00038">
    <property type="entry name" value="CAP_ED"/>
    <property type="match status" value="1"/>
</dbReference>
<dbReference type="EMBL" id="CP049887">
    <property type="protein sequence ID" value="QIL47985.1"/>
    <property type="molecule type" value="Genomic_DNA"/>
</dbReference>
<dbReference type="GO" id="GO:0005829">
    <property type="term" value="C:cytosol"/>
    <property type="evidence" value="ECO:0007669"/>
    <property type="project" value="TreeGrafter"/>
</dbReference>
<proteinExistence type="predicted"/>
<dbReference type="GO" id="GO:0003677">
    <property type="term" value="F:DNA binding"/>
    <property type="evidence" value="ECO:0007669"/>
    <property type="project" value="UniProtKB-KW"/>
</dbReference>
<dbReference type="InterPro" id="IPR036388">
    <property type="entry name" value="WH-like_DNA-bd_sf"/>
</dbReference>
<keyword evidence="1" id="KW-0805">Transcription regulation</keyword>
<dbReference type="InterPro" id="IPR018490">
    <property type="entry name" value="cNMP-bd_dom_sf"/>
</dbReference>
<dbReference type="SMART" id="SM00100">
    <property type="entry name" value="cNMP"/>
    <property type="match status" value="1"/>
</dbReference>
<dbReference type="SUPFAM" id="SSF46785">
    <property type="entry name" value="Winged helix' DNA-binding domain"/>
    <property type="match status" value="1"/>
</dbReference>
<dbReference type="InterPro" id="IPR014710">
    <property type="entry name" value="RmlC-like_jellyroll"/>
</dbReference>